<feature type="signal peptide" evidence="7">
    <location>
        <begin position="1"/>
        <end position="18"/>
    </location>
</feature>
<dbReference type="Pfam" id="PF01391">
    <property type="entry name" value="Collagen"/>
    <property type="match status" value="1"/>
</dbReference>
<keyword evidence="5" id="KW-0176">Collagen</keyword>
<feature type="chain" id="PRO_5022728775" evidence="7">
    <location>
        <begin position="19"/>
        <end position="351"/>
    </location>
</feature>
<feature type="region of interest" description="Disordered" evidence="6">
    <location>
        <begin position="182"/>
        <end position="202"/>
    </location>
</feature>
<reference evidence="9 10" key="1">
    <citation type="journal article" date="2019" name="Mol. Ecol. Resour.">
        <title>Chromosome-level genome assembly of Triplophysa tibetana, a fish adapted to the harsh high-altitude environment of the Tibetan Plateau.</title>
        <authorList>
            <person name="Yang X."/>
            <person name="Liu H."/>
            <person name="Ma Z."/>
            <person name="Zou Y."/>
            <person name="Zou M."/>
            <person name="Mao Y."/>
            <person name="Li X."/>
            <person name="Wang H."/>
            <person name="Chen T."/>
            <person name="Wang W."/>
            <person name="Yang R."/>
        </authorList>
    </citation>
    <scope>NUCLEOTIDE SEQUENCE [LARGE SCALE GENOMIC DNA]</scope>
    <source>
        <strain evidence="9">TTIB1903HZAU</strain>
        <tissue evidence="9">Muscle</tissue>
    </source>
</reference>
<dbReference type="PRINTS" id="PR00007">
    <property type="entry name" value="COMPLEMNTC1Q"/>
</dbReference>
<dbReference type="Proteomes" id="UP000324632">
    <property type="component" value="Chromosome 22"/>
</dbReference>
<evidence type="ECO:0000313" key="9">
    <source>
        <dbReference type="EMBL" id="KAA0704544.1"/>
    </source>
</evidence>
<keyword evidence="2" id="KW-0964">Secreted</keyword>
<comment type="subcellular location">
    <subcellularLocation>
        <location evidence="1">Secreted</location>
        <location evidence="1">Extracellular space</location>
        <location evidence="1">Extracellular matrix</location>
    </subcellularLocation>
</comment>
<organism evidence="9 10">
    <name type="scientific">Triplophysa tibetana</name>
    <dbReference type="NCBI Taxonomy" id="1572043"/>
    <lineage>
        <taxon>Eukaryota</taxon>
        <taxon>Metazoa</taxon>
        <taxon>Chordata</taxon>
        <taxon>Craniata</taxon>
        <taxon>Vertebrata</taxon>
        <taxon>Euteleostomi</taxon>
        <taxon>Actinopterygii</taxon>
        <taxon>Neopterygii</taxon>
        <taxon>Teleostei</taxon>
        <taxon>Ostariophysi</taxon>
        <taxon>Cypriniformes</taxon>
        <taxon>Nemacheilidae</taxon>
        <taxon>Triplophysa</taxon>
    </lineage>
</organism>
<keyword evidence="4 7" id="KW-0732">Signal</keyword>
<dbReference type="SMART" id="SM00110">
    <property type="entry name" value="C1Q"/>
    <property type="match status" value="1"/>
</dbReference>
<dbReference type="GO" id="GO:0005581">
    <property type="term" value="C:collagen trimer"/>
    <property type="evidence" value="ECO:0007669"/>
    <property type="project" value="UniProtKB-KW"/>
</dbReference>
<feature type="domain" description="C1q" evidence="8">
    <location>
        <begin position="204"/>
        <end position="342"/>
    </location>
</feature>
<dbReference type="Gene3D" id="2.60.120.40">
    <property type="match status" value="1"/>
</dbReference>
<keyword evidence="3" id="KW-0272">Extracellular matrix</keyword>
<dbReference type="PROSITE" id="PS50871">
    <property type="entry name" value="C1Q"/>
    <property type="match status" value="1"/>
</dbReference>
<dbReference type="FunFam" id="2.60.120.40:FF:000001">
    <property type="entry name" value="Complement C1q B chain"/>
    <property type="match status" value="1"/>
</dbReference>
<feature type="region of interest" description="Disordered" evidence="6">
    <location>
        <begin position="67"/>
        <end position="119"/>
    </location>
</feature>
<keyword evidence="10" id="KW-1185">Reference proteome</keyword>
<evidence type="ECO:0000313" key="10">
    <source>
        <dbReference type="Proteomes" id="UP000324632"/>
    </source>
</evidence>
<protein>
    <submittedName>
        <fullName evidence="9">Complement C1q and tumor necrosis factor-related protein 9</fullName>
    </submittedName>
</protein>
<evidence type="ECO:0000256" key="1">
    <source>
        <dbReference type="ARBA" id="ARBA00004498"/>
    </source>
</evidence>
<evidence type="ECO:0000256" key="2">
    <source>
        <dbReference type="ARBA" id="ARBA00022525"/>
    </source>
</evidence>
<evidence type="ECO:0000259" key="8">
    <source>
        <dbReference type="PROSITE" id="PS50871"/>
    </source>
</evidence>
<evidence type="ECO:0000256" key="7">
    <source>
        <dbReference type="SAM" id="SignalP"/>
    </source>
</evidence>
<evidence type="ECO:0000256" key="4">
    <source>
        <dbReference type="ARBA" id="ARBA00022729"/>
    </source>
</evidence>
<dbReference type="InterPro" id="IPR008160">
    <property type="entry name" value="Collagen"/>
</dbReference>
<evidence type="ECO:0000256" key="6">
    <source>
        <dbReference type="SAM" id="MobiDB-lite"/>
    </source>
</evidence>
<name>A0A5A9N3E2_9TELE</name>
<dbReference type="SUPFAM" id="SSF49842">
    <property type="entry name" value="TNF-like"/>
    <property type="match status" value="1"/>
</dbReference>
<dbReference type="InterPro" id="IPR050392">
    <property type="entry name" value="Collagen/C1q_domain"/>
</dbReference>
<proteinExistence type="predicted"/>
<dbReference type="Pfam" id="PF00386">
    <property type="entry name" value="C1q"/>
    <property type="match status" value="1"/>
</dbReference>
<dbReference type="InterPro" id="IPR001073">
    <property type="entry name" value="C1q_dom"/>
</dbReference>
<sequence length="351" mass="36396">MLFSRQFCVLFLFVLVNAAEQEVSGKPNSCVCGHPGIPGDPGHNGMPGRDGRDGARGDKGDGGVIGTCGESGQNGPKGDKGELGIPGIAGMKGRRGEDGERGPPGKMGPQGFAGPLGLKGQKGELGFPGLPGIKGEKGPVGPAGPQGDTGTKGERGIVGPLGHQGRPGPKGDFGPQGVKGSIGVHGDKGSIGDIGKPGPKGDMPEVTKSAFSVGLTDASRIPPGNTPIRFDKILYNQQGHYDPETGRFTCHVSGAYFFTYYITVFSRDVQVAMVKNGQKMIHTLDRYQNGEDQAAGGGILDLKAGDKVWLQASDGEKFNGLFADDDDDTIFTGFLLFATESKPSYPQAPLS</sequence>
<dbReference type="OrthoDB" id="5875591at2759"/>
<evidence type="ECO:0000256" key="5">
    <source>
        <dbReference type="ARBA" id="ARBA00023119"/>
    </source>
</evidence>
<dbReference type="PANTHER" id="PTHR15427:SF21">
    <property type="entry name" value="COMPLEMENT C1Q AND TUMOR NECROSIS FACTOR-RELATED PROTEIN 9A"/>
    <property type="match status" value="1"/>
</dbReference>
<feature type="compositionally biased region" description="Basic and acidic residues" evidence="6">
    <location>
        <begin position="94"/>
        <end position="103"/>
    </location>
</feature>
<evidence type="ECO:0000256" key="3">
    <source>
        <dbReference type="ARBA" id="ARBA00022530"/>
    </source>
</evidence>
<comment type="caution">
    <text evidence="9">The sequence shown here is derived from an EMBL/GenBank/DDBJ whole genome shotgun (WGS) entry which is preliminary data.</text>
</comment>
<dbReference type="AlphaFoldDB" id="A0A5A9N3E2"/>
<dbReference type="PANTHER" id="PTHR15427">
    <property type="entry name" value="EMILIN ELASTIN MICROFIBRIL INTERFACE-LOCATED PROTEIN ELASTIN MICROFIBRIL INTERFACER"/>
    <property type="match status" value="1"/>
</dbReference>
<dbReference type="InterPro" id="IPR008983">
    <property type="entry name" value="Tumour_necrosis_fac-like_dom"/>
</dbReference>
<dbReference type="EMBL" id="SOYY01000022">
    <property type="protein sequence ID" value="KAA0704544.1"/>
    <property type="molecule type" value="Genomic_DNA"/>
</dbReference>
<gene>
    <name evidence="9" type="ORF">E1301_Tti017247</name>
</gene>
<accession>A0A5A9N3E2</accession>